<dbReference type="Proteomes" id="UP000316621">
    <property type="component" value="Chromosome 3"/>
</dbReference>
<evidence type="ECO:0000256" key="1">
    <source>
        <dbReference type="SAM" id="Coils"/>
    </source>
</evidence>
<evidence type="ECO:0000313" key="2">
    <source>
        <dbReference type="EMBL" id="RZC53845.1"/>
    </source>
</evidence>
<name>A0A4Y7J2H8_PAPSO</name>
<dbReference type="OMA" id="WSTQEKI"/>
<organism evidence="2 3">
    <name type="scientific">Papaver somniferum</name>
    <name type="common">Opium poppy</name>
    <dbReference type="NCBI Taxonomy" id="3469"/>
    <lineage>
        <taxon>Eukaryota</taxon>
        <taxon>Viridiplantae</taxon>
        <taxon>Streptophyta</taxon>
        <taxon>Embryophyta</taxon>
        <taxon>Tracheophyta</taxon>
        <taxon>Spermatophyta</taxon>
        <taxon>Magnoliopsida</taxon>
        <taxon>Ranunculales</taxon>
        <taxon>Papaveraceae</taxon>
        <taxon>Papaveroideae</taxon>
        <taxon>Papaver</taxon>
    </lineage>
</organism>
<sequence>MITMEISLPVESFRLPSILKKSGLSMVYLFLMVSKCGRKLNYFGVVELDCQAALVILLKKEEDLKKAESIMLLEDEEFNQAKVELERQEEVVAAWSTQEKIVEDFKLADFSLASQARQIEDLKLTVKEKDRHVDSAKCALSLQEDDLDKMRNELTQKTEEVTMMGSELNSRIQLLNEATEVIRRQGLEAQELH</sequence>
<feature type="coiled-coil region" evidence="1">
    <location>
        <begin position="133"/>
        <end position="160"/>
    </location>
</feature>
<proteinExistence type="predicted"/>
<dbReference type="EMBL" id="CM010717">
    <property type="protein sequence ID" value="RZC53845.1"/>
    <property type="molecule type" value="Genomic_DNA"/>
</dbReference>
<keyword evidence="1" id="KW-0175">Coiled coil</keyword>
<dbReference type="Gramene" id="RZC53845">
    <property type="protein sequence ID" value="RZC53845"/>
    <property type="gene ID" value="C5167_012693"/>
</dbReference>
<protein>
    <submittedName>
        <fullName evidence="2">Uncharacterized protein</fullName>
    </submittedName>
</protein>
<accession>A0A4Y7J2H8</accession>
<reference evidence="2 3" key="1">
    <citation type="journal article" date="2018" name="Science">
        <title>The opium poppy genome and morphinan production.</title>
        <authorList>
            <person name="Guo L."/>
            <person name="Winzer T."/>
            <person name="Yang X."/>
            <person name="Li Y."/>
            <person name="Ning Z."/>
            <person name="He Z."/>
            <person name="Teodor R."/>
            <person name="Lu Y."/>
            <person name="Bowser T.A."/>
            <person name="Graham I.A."/>
            <person name="Ye K."/>
        </authorList>
    </citation>
    <scope>NUCLEOTIDE SEQUENCE [LARGE SCALE GENOMIC DNA]</scope>
    <source>
        <strain evidence="3">cv. HN1</strain>
        <tissue evidence="2">Leaves</tissue>
    </source>
</reference>
<keyword evidence="3" id="KW-1185">Reference proteome</keyword>
<dbReference type="AlphaFoldDB" id="A0A4Y7J2H8"/>
<evidence type="ECO:0000313" key="3">
    <source>
        <dbReference type="Proteomes" id="UP000316621"/>
    </source>
</evidence>
<gene>
    <name evidence="2" type="ORF">C5167_012693</name>
</gene>